<sequence>MDSRNKEAGRLRAMNVSVPDISRQTGLSAFAIYEATEGRDVAVRKMARLHYVRGTGWPWDSFARDPDVQCPPSGDKPLDAARAIIDLLRGTSLDNPVRNALDQLDDQERAQLLEIMTFLIRESIS</sequence>
<accession>A0A7C1T3C6</accession>
<gene>
    <name evidence="1" type="ORF">ENP70_12600</name>
</gene>
<proteinExistence type="predicted"/>
<protein>
    <submittedName>
        <fullName evidence="1">Uncharacterized protein</fullName>
    </submittedName>
</protein>
<name>A0A7C1T3C6_9HYPH</name>
<evidence type="ECO:0000313" key="1">
    <source>
        <dbReference type="EMBL" id="HEB44501.1"/>
    </source>
</evidence>
<dbReference type="EMBL" id="DSKI01000644">
    <property type="protein sequence ID" value="HEB44501.1"/>
    <property type="molecule type" value="Genomic_DNA"/>
</dbReference>
<reference evidence="1" key="1">
    <citation type="journal article" date="2020" name="mSystems">
        <title>Genome- and Community-Level Interaction Insights into Carbon Utilization and Element Cycling Functions of Hydrothermarchaeota in Hydrothermal Sediment.</title>
        <authorList>
            <person name="Zhou Z."/>
            <person name="Liu Y."/>
            <person name="Xu W."/>
            <person name="Pan J."/>
            <person name="Luo Z.H."/>
            <person name="Li M."/>
        </authorList>
    </citation>
    <scope>NUCLEOTIDE SEQUENCE [LARGE SCALE GENOMIC DNA]</scope>
    <source>
        <strain evidence="1">SpSt-243</strain>
    </source>
</reference>
<comment type="caution">
    <text evidence="1">The sequence shown here is derived from an EMBL/GenBank/DDBJ whole genome shotgun (WGS) entry which is preliminary data.</text>
</comment>
<dbReference type="AlphaFoldDB" id="A0A7C1T3C6"/>
<organism evidence="1">
    <name type="scientific">Agrobacterium albertimagni</name>
    <dbReference type="NCBI Taxonomy" id="147266"/>
    <lineage>
        <taxon>Bacteria</taxon>
        <taxon>Pseudomonadati</taxon>
        <taxon>Pseudomonadota</taxon>
        <taxon>Alphaproteobacteria</taxon>
        <taxon>Hyphomicrobiales</taxon>
        <taxon>Rhizobiaceae</taxon>
        <taxon>Rhizobium/Agrobacterium group</taxon>
        <taxon>Agrobacterium</taxon>
    </lineage>
</organism>